<sequence>MPGVMDLNYILCDSPYPKSNYPSQKLPEFYSCQSSTCSSPETISNSLSTGYSPSPPVTHRRRVQSEPSNFIYTQTRTPWTPQEDDLLHFGYQQGLSWAMISSTYLPHRSRGCCWGRYKTLQNKHMVEMQKSKRPWKVTTQN</sequence>
<dbReference type="OrthoDB" id="2143914at2759"/>
<organism evidence="3 4">
    <name type="scientific">Rhizopus stolonifer</name>
    <name type="common">Rhizopus nigricans</name>
    <dbReference type="NCBI Taxonomy" id="4846"/>
    <lineage>
        <taxon>Eukaryota</taxon>
        <taxon>Fungi</taxon>
        <taxon>Fungi incertae sedis</taxon>
        <taxon>Mucoromycota</taxon>
        <taxon>Mucoromycotina</taxon>
        <taxon>Mucoromycetes</taxon>
        <taxon>Mucorales</taxon>
        <taxon>Mucorineae</taxon>
        <taxon>Rhizopodaceae</taxon>
        <taxon>Rhizopus</taxon>
    </lineage>
</organism>
<dbReference type="InterPro" id="IPR001005">
    <property type="entry name" value="SANT/Myb"/>
</dbReference>
<proteinExistence type="predicted"/>
<evidence type="ECO:0000259" key="2">
    <source>
        <dbReference type="PROSITE" id="PS50090"/>
    </source>
</evidence>
<dbReference type="InterPro" id="IPR009057">
    <property type="entry name" value="Homeodomain-like_sf"/>
</dbReference>
<name>A0A367KU34_RHIST</name>
<evidence type="ECO:0000256" key="1">
    <source>
        <dbReference type="SAM" id="MobiDB-lite"/>
    </source>
</evidence>
<evidence type="ECO:0000313" key="3">
    <source>
        <dbReference type="EMBL" id="RCI05706.1"/>
    </source>
</evidence>
<comment type="caution">
    <text evidence="3">The sequence shown here is derived from an EMBL/GenBank/DDBJ whole genome shotgun (WGS) entry which is preliminary data.</text>
</comment>
<dbReference type="PROSITE" id="PS50090">
    <property type="entry name" value="MYB_LIKE"/>
    <property type="match status" value="1"/>
</dbReference>
<evidence type="ECO:0000313" key="4">
    <source>
        <dbReference type="Proteomes" id="UP000253551"/>
    </source>
</evidence>
<reference evidence="3 4" key="1">
    <citation type="journal article" date="2018" name="G3 (Bethesda)">
        <title>Phylogenetic and Phylogenomic Definition of Rhizopus Species.</title>
        <authorList>
            <person name="Gryganskyi A.P."/>
            <person name="Golan J."/>
            <person name="Dolatabadi S."/>
            <person name="Mondo S."/>
            <person name="Robb S."/>
            <person name="Idnurm A."/>
            <person name="Muszewska A."/>
            <person name="Steczkiewicz K."/>
            <person name="Masonjones S."/>
            <person name="Liao H.L."/>
            <person name="Gajdeczka M.T."/>
            <person name="Anike F."/>
            <person name="Vuek A."/>
            <person name="Anishchenko I.M."/>
            <person name="Voigt K."/>
            <person name="de Hoog G.S."/>
            <person name="Smith M.E."/>
            <person name="Heitman J."/>
            <person name="Vilgalys R."/>
            <person name="Stajich J.E."/>
        </authorList>
    </citation>
    <scope>NUCLEOTIDE SEQUENCE [LARGE SCALE GENOMIC DNA]</scope>
    <source>
        <strain evidence="3 4">LSU 92-RS-03</strain>
    </source>
</reference>
<dbReference type="EMBL" id="PJQM01000323">
    <property type="protein sequence ID" value="RCI05706.1"/>
    <property type="molecule type" value="Genomic_DNA"/>
</dbReference>
<protein>
    <recommendedName>
        <fullName evidence="2">Myb-like domain-containing protein</fullName>
    </recommendedName>
</protein>
<keyword evidence="4" id="KW-1185">Reference proteome</keyword>
<feature type="compositionally biased region" description="Polar residues" evidence="1">
    <location>
        <begin position="36"/>
        <end position="52"/>
    </location>
</feature>
<dbReference type="AlphaFoldDB" id="A0A367KU34"/>
<feature type="domain" description="Myb-like" evidence="2">
    <location>
        <begin position="76"/>
        <end position="121"/>
    </location>
</feature>
<accession>A0A367KU34</accession>
<dbReference type="Gene3D" id="1.10.10.60">
    <property type="entry name" value="Homeodomain-like"/>
    <property type="match status" value="1"/>
</dbReference>
<feature type="region of interest" description="Disordered" evidence="1">
    <location>
        <begin position="36"/>
        <end position="67"/>
    </location>
</feature>
<dbReference type="Proteomes" id="UP000253551">
    <property type="component" value="Unassembled WGS sequence"/>
</dbReference>
<dbReference type="SUPFAM" id="SSF46689">
    <property type="entry name" value="Homeodomain-like"/>
    <property type="match status" value="1"/>
</dbReference>
<gene>
    <name evidence="3" type="ORF">CU098_013601</name>
</gene>